<comment type="caution">
    <text evidence="2">The sequence shown here is derived from an EMBL/GenBank/DDBJ whole genome shotgun (WGS) entry which is preliminary data.</text>
</comment>
<keyword evidence="3" id="KW-1185">Reference proteome</keyword>
<dbReference type="EMBL" id="VSRR010001539">
    <property type="protein sequence ID" value="MPC25985.1"/>
    <property type="molecule type" value="Genomic_DNA"/>
</dbReference>
<sequence>MMGVMGVWRGKQSGGLQGCTNTASGKLILRLMALDGTNNKELGRWRIRIRFDYGKLGYAMLCEAVIGNVRVGEAETTGPLQVPESRGTGNIGMGEFNGKRWTR</sequence>
<accession>A0A5B7DXD7</accession>
<reference evidence="2 3" key="1">
    <citation type="submission" date="2019-05" db="EMBL/GenBank/DDBJ databases">
        <title>Another draft genome of Portunus trituberculatus and its Hox gene families provides insights of decapod evolution.</title>
        <authorList>
            <person name="Jeong J.-H."/>
            <person name="Song I."/>
            <person name="Kim S."/>
            <person name="Choi T."/>
            <person name="Kim D."/>
            <person name="Ryu S."/>
            <person name="Kim W."/>
        </authorList>
    </citation>
    <scope>NUCLEOTIDE SEQUENCE [LARGE SCALE GENOMIC DNA]</scope>
    <source>
        <tissue evidence="2">Muscle</tissue>
    </source>
</reference>
<evidence type="ECO:0000256" key="1">
    <source>
        <dbReference type="SAM" id="MobiDB-lite"/>
    </source>
</evidence>
<gene>
    <name evidence="2" type="ORF">E2C01_019112</name>
</gene>
<evidence type="ECO:0000313" key="3">
    <source>
        <dbReference type="Proteomes" id="UP000324222"/>
    </source>
</evidence>
<feature type="region of interest" description="Disordered" evidence="1">
    <location>
        <begin position="78"/>
        <end position="103"/>
    </location>
</feature>
<name>A0A5B7DXD7_PORTR</name>
<dbReference type="Proteomes" id="UP000324222">
    <property type="component" value="Unassembled WGS sequence"/>
</dbReference>
<proteinExistence type="predicted"/>
<dbReference type="AlphaFoldDB" id="A0A5B7DXD7"/>
<protein>
    <submittedName>
        <fullName evidence="2">Uncharacterized protein</fullName>
    </submittedName>
</protein>
<evidence type="ECO:0000313" key="2">
    <source>
        <dbReference type="EMBL" id="MPC25985.1"/>
    </source>
</evidence>
<organism evidence="2 3">
    <name type="scientific">Portunus trituberculatus</name>
    <name type="common">Swimming crab</name>
    <name type="synonym">Neptunus trituberculatus</name>
    <dbReference type="NCBI Taxonomy" id="210409"/>
    <lineage>
        <taxon>Eukaryota</taxon>
        <taxon>Metazoa</taxon>
        <taxon>Ecdysozoa</taxon>
        <taxon>Arthropoda</taxon>
        <taxon>Crustacea</taxon>
        <taxon>Multicrustacea</taxon>
        <taxon>Malacostraca</taxon>
        <taxon>Eumalacostraca</taxon>
        <taxon>Eucarida</taxon>
        <taxon>Decapoda</taxon>
        <taxon>Pleocyemata</taxon>
        <taxon>Brachyura</taxon>
        <taxon>Eubrachyura</taxon>
        <taxon>Portunoidea</taxon>
        <taxon>Portunidae</taxon>
        <taxon>Portuninae</taxon>
        <taxon>Portunus</taxon>
    </lineage>
</organism>